<feature type="non-terminal residue" evidence="2">
    <location>
        <position position="1"/>
    </location>
</feature>
<dbReference type="RefSeq" id="XP_028150350.1">
    <property type="nucleotide sequence ID" value="XM_028294549.1"/>
</dbReference>
<protein>
    <submittedName>
        <fullName evidence="2">Vicilin-like seed storage protein At2g18540</fullName>
    </submittedName>
</protein>
<reference evidence="2" key="1">
    <citation type="submission" date="2025-08" db="UniProtKB">
        <authorList>
            <consortium name="RefSeq"/>
        </authorList>
    </citation>
    <scope>IDENTIFICATION</scope>
    <source>
        <tissue evidence="2">Whole insect</tissue>
    </source>
</reference>
<gene>
    <name evidence="2" type="primary">LOC114343713</name>
</gene>
<feature type="region of interest" description="Disordered" evidence="1">
    <location>
        <begin position="374"/>
        <end position="400"/>
    </location>
</feature>
<feature type="region of interest" description="Disordered" evidence="1">
    <location>
        <begin position="26"/>
        <end position="117"/>
    </location>
</feature>
<sequence length="400" mass="49067">EDDKRRKEEKRQLEDEKRRLQEKRRLEDERRENDERREKEKRRLEDERRKNDERREKEKRRLEDERRKMIKDEKKRNDDWKKEDEKTMKDAQKTMKDLKKKKEEDVRKERRRREIRNDELKRRREGRNYDEGRQICDERRRYERSNAEERRRYEERRYYEDIHVHEEIGERSYSASNNAEMRSANNGATGTRRQESFALSFRDEKAAKLFVQSEKGIRSWPDLKRCLIEEFGVHVNSAQIHKMLMTRRKKSDETVQEYMIKMREIANRAYLEQEVVIEYIIDGIQDESSNKLVLYMLMKRRKKSDETVQEYMIKIRQIANKAYLEQEVVIQYIIDGIQDGSTNKLVLYGAKDFADFKEKIKLYERIHCKETTGQAQGFRANKEGSKKNEDIAKKEKKREE</sequence>
<feature type="compositionally biased region" description="Basic and acidic residues" evidence="1">
    <location>
        <begin position="26"/>
        <end position="108"/>
    </location>
</feature>
<dbReference type="InParanoid" id="A0A6P7H2U8"/>
<name>A0A6P7H2U8_DIAVI</name>
<evidence type="ECO:0000256" key="1">
    <source>
        <dbReference type="SAM" id="MobiDB-lite"/>
    </source>
</evidence>
<accession>A0A6P7H2U8</accession>
<feature type="compositionally biased region" description="Basic and acidic residues" evidence="1">
    <location>
        <begin position="380"/>
        <end position="400"/>
    </location>
</feature>
<proteinExistence type="predicted"/>
<dbReference type="AlphaFoldDB" id="A0A6P7H2U8"/>
<organism evidence="2">
    <name type="scientific">Diabrotica virgifera virgifera</name>
    <name type="common">western corn rootworm</name>
    <dbReference type="NCBI Taxonomy" id="50390"/>
    <lineage>
        <taxon>Eukaryota</taxon>
        <taxon>Metazoa</taxon>
        <taxon>Ecdysozoa</taxon>
        <taxon>Arthropoda</taxon>
        <taxon>Hexapoda</taxon>
        <taxon>Insecta</taxon>
        <taxon>Pterygota</taxon>
        <taxon>Neoptera</taxon>
        <taxon>Endopterygota</taxon>
        <taxon>Coleoptera</taxon>
        <taxon>Polyphaga</taxon>
        <taxon>Cucujiformia</taxon>
        <taxon>Chrysomeloidea</taxon>
        <taxon>Chrysomelidae</taxon>
        <taxon>Galerucinae</taxon>
        <taxon>Diabroticina</taxon>
        <taxon>Diabroticites</taxon>
        <taxon>Diabrotica</taxon>
    </lineage>
</organism>
<evidence type="ECO:0000313" key="2">
    <source>
        <dbReference type="RefSeq" id="XP_028150350.1"/>
    </source>
</evidence>